<dbReference type="STRING" id="1298598.JCM21714_2004"/>
<feature type="transmembrane region" description="Helical" evidence="1">
    <location>
        <begin position="61"/>
        <end position="81"/>
    </location>
</feature>
<keyword evidence="1" id="KW-0472">Membrane</keyword>
<gene>
    <name evidence="2" type="ORF">JCM21714_2004</name>
</gene>
<protein>
    <recommendedName>
        <fullName evidence="4">YtpI-like protein</fullName>
    </recommendedName>
</protein>
<keyword evidence="1" id="KW-1133">Transmembrane helix</keyword>
<organism evidence="2 3">
    <name type="scientific">Gracilibacillus boraciitolerans JCM 21714</name>
    <dbReference type="NCBI Taxonomy" id="1298598"/>
    <lineage>
        <taxon>Bacteria</taxon>
        <taxon>Bacillati</taxon>
        <taxon>Bacillota</taxon>
        <taxon>Bacilli</taxon>
        <taxon>Bacillales</taxon>
        <taxon>Bacillaceae</taxon>
        <taxon>Gracilibacillus</taxon>
    </lineage>
</organism>
<evidence type="ECO:0000313" key="2">
    <source>
        <dbReference type="EMBL" id="GAE92975.1"/>
    </source>
</evidence>
<dbReference type="OrthoDB" id="2453019at2"/>
<feature type="transmembrane region" description="Helical" evidence="1">
    <location>
        <begin position="6"/>
        <end position="24"/>
    </location>
</feature>
<evidence type="ECO:0000313" key="3">
    <source>
        <dbReference type="Proteomes" id="UP000019102"/>
    </source>
</evidence>
<sequence>MVIFPIVIVVSFIVYLYYKVMLTRDHDPLSQEIKNAKARIALGTFISFFGINQYLFYQTQLALFIAIIFLFFGIVQAYGGFKRLNHYKAENAKRAQTNQT</sequence>
<evidence type="ECO:0000256" key="1">
    <source>
        <dbReference type="SAM" id="Phobius"/>
    </source>
</evidence>
<dbReference type="Proteomes" id="UP000019102">
    <property type="component" value="Unassembled WGS sequence"/>
</dbReference>
<name>W4VHW5_9BACI</name>
<feature type="transmembrane region" description="Helical" evidence="1">
    <location>
        <begin position="36"/>
        <end position="55"/>
    </location>
</feature>
<dbReference type="eggNOG" id="ENOG5032UBH">
    <property type="taxonomic scope" value="Bacteria"/>
</dbReference>
<accession>W4VHW5</accession>
<keyword evidence="1" id="KW-0812">Transmembrane</keyword>
<keyword evidence="3" id="KW-1185">Reference proteome</keyword>
<dbReference type="RefSeq" id="WP_035723016.1">
    <property type="nucleotide sequence ID" value="NZ_BAVS01000008.1"/>
</dbReference>
<evidence type="ECO:0008006" key="4">
    <source>
        <dbReference type="Google" id="ProtNLM"/>
    </source>
</evidence>
<reference evidence="2 3" key="1">
    <citation type="journal article" date="2014" name="Genome Announc.">
        <title>Draft Genome Sequence of the Boron-Tolerant and Moderately Halotolerant Bacterium Gracilibacillus boraciitolerans JCM 21714T.</title>
        <authorList>
            <person name="Ahmed I."/>
            <person name="Oshima K."/>
            <person name="Suda W."/>
            <person name="Kitamura K."/>
            <person name="Iida T."/>
            <person name="Ohmori Y."/>
            <person name="Fujiwara T."/>
            <person name="Hattori M."/>
            <person name="Ohkuma M."/>
        </authorList>
    </citation>
    <scope>NUCLEOTIDE SEQUENCE [LARGE SCALE GENOMIC DNA]</scope>
    <source>
        <strain evidence="2 3">JCM 21714</strain>
    </source>
</reference>
<dbReference type="InterPro" id="IPR025618">
    <property type="entry name" value="YtpI"/>
</dbReference>
<proteinExistence type="predicted"/>
<dbReference type="EMBL" id="BAVS01000008">
    <property type="protein sequence ID" value="GAE92975.1"/>
    <property type="molecule type" value="Genomic_DNA"/>
</dbReference>
<comment type="caution">
    <text evidence="2">The sequence shown here is derived from an EMBL/GenBank/DDBJ whole genome shotgun (WGS) entry which is preliminary data.</text>
</comment>
<dbReference type="AlphaFoldDB" id="W4VHW5"/>
<dbReference type="Pfam" id="PF14007">
    <property type="entry name" value="YtpI"/>
    <property type="match status" value="1"/>
</dbReference>